<dbReference type="PANTHER" id="PTHR11059:SF0">
    <property type="entry name" value="DNA REPAIR PROTEIN RECN"/>
    <property type="match status" value="1"/>
</dbReference>
<keyword evidence="10" id="KW-0175">Coiled coil</keyword>
<comment type="function">
    <text evidence="1 9">May be involved in recombinational repair of damaged DNA.</text>
</comment>
<keyword evidence="5 9" id="KW-0227">DNA damage</keyword>
<evidence type="ECO:0000256" key="1">
    <source>
        <dbReference type="ARBA" id="ARBA00003618"/>
    </source>
</evidence>
<dbReference type="InterPro" id="IPR003395">
    <property type="entry name" value="RecF/RecN/SMC_N"/>
</dbReference>
<proteinExistence type="inferred from homology"/>
<evidence type="ECO:0000313" key="12">
    <source>
        <dbReference type="EMBL" id="MEA9354703.1"/>
    </source>
</evidence>
<protein>
    <recommendedName>
        <fullName evidence="3 9">DNA repair protein RecN</fullName>
    </recommendedName>
    <alternativeName>
        <fullName evidence="8 9">Recombination protein N</fullName>
    </alternativeName>
</protein>
<reference evidence="12 13" key="1">
    <citation type="submission" date="2023-11" db="EMBL/GenBank/DDBJ databases">
        <title>A Novel Polar Bacteriovorax (B. antarcticus) Isolated from the Biocrust in Antarctica.</title>
        <authorList>
            <person name="Mun W."/>
            <person name="Choi S.Y."/>
            <person name="Mitchell R.J."/>
        </authorList>
    </citation>
    <scope>NUCLEOTIDE SEQUENCE [LARGE SCALE GENOMIC DNA]</scope>
    <source>
        <strain evidence="12 13">PP10</strain>
    </source>
</reference>
<evidence type="ECO:0000313" key="13">
    <source>
        <dbReference type="Proteomes" id="UP001302274"/>
    </source>
</evidence>
<keyword evidence="6" id="KW-0067">ATP-binding</keyword>
<name>A0ABU5VNT7_9BACT</name>
<dbReference type="Pfam" id="PF02463">
    <property type="entry name" value="SMC_N"/>
    <property type="match status" value="1"/>
</dbReference>
<evidence type="ECO:0000256" key="6">
    <source>
        <dbReference type="ARBA" id="ARBA00022840"/>
    </source>
</evidence>
<sequence>MKTNETLYLKSLNLQNFATFENQIIQFDIKFNTIVGETGSGKSLILDALQIIFGGRADKKLIRKNAEFATIEAVFSSNDPVIKKYFHDIGHPFDGDEIVVKRNIFTNESSKSYLNFQSCSASLLAAFAKRFVDLVGQFENQKLLSEDYQLVLLDSYAGLSQDIHDYQALYTQLSNFKKDFSDLMNEKSLRAQREDYIRFQLEELEKLTPSIDDEAELSKKKDLILNVEKRQQTLGALASAISDDETNLLDLLKACLNKAEKSGGIVSEEITAKLYEVKALLEDVSYDLSKDLNATPEDENIEEIIDRLDTYQRLKRKFGGSTEEMIRMFAEFRAELDSFFQVDDKIALISKKISDLENRCQSFAEELHNIRIARAESLSKELTVKVRDLKMNGATLKINVTKNDHLGSKGFSKIDFIAETNPGEGFFKVKDIASGGELSRILLSVRQILSSNDTISVFLFDEIDTGIGGETALSIGKSLQSVAEYSQVLAITHLPQIASFATQIINVSKTTKVIDDQPRTVSIIEQAMGAQRESFIKAMNPEIQ</sequence>
<keyword evidence="13" id="KW-1185">Reference proteome</keyword>
<evidence type="ECO:0000256" key="5">
    <source>
        <dbReference type="ARBA" id="ARBA00022763"/>
    </source>
</evidence>
<evidence type="ECO:0000256" key="4">
    <source>
        <dbReference type="ARBA" id="ARBA00022741"/>
    </source>
</evidence>
<feature type="domain" description="RecF/RecN/SMC N-terminal" evidence="11">
    <location>
        <begin position="8"/>
        <end position="511"/>
    </location>
</feature>
<evidence type="ECO:0000256" key="10">
    <source>
        <dbReference type="SAM" id="Coils"/>
    </source>
</evidence>
<dbReference type="SUPFAM" id="SSF52540">
    <property type="entry name" value="P-loop containing nucleoside triphosphate hydrolases"/>
    <property type="match status" value="1"/>
</dbReference>
<dbReference type="InterPro" id="IPR004604">
    <property type="entry name" value="DNA_recomb/repair_RecN"/>
</dbReference>
<dbReference type="EMBL" id="JAYGJQ010000001">
    <property type="protein sequence ID" value="MEA9354703.1"/>
    <property type="molecule type" value="Genomic_DNA"/>
</dbReference>
<comment type="caution">
    <text evidence="12">The sequence shown here is derived from an EMBL/GenBank/DDBJ whole genome shotgun (WGS) entry which is preliminary data.</text>
</comment>
<dbReference type="Gene3D" id="3.40.50.300">
    <property type="entry name" value="P-loop containing nucleotide triphosphate hydrolases"/>
    <property type="match status" value="2"/>
</dbReference>
<evidence type="ECO:0000256" key="2">
    <source>
        <dbReference type="ARBA" id="ARBA00009441"/>
    </source>
</evidence>
<evidence type="ECO:0000256" key="7">
    <source>
        <dbReference type="ARBA" id="ARBA00023204"/>
    </source>
</evidence>
<evidence type="ECO:0000256" key="9">
    <source>
        <dbReference type="PIRNR" id="PIRNR003128"/>
    </source>
</evidence>
<evidence type="ECO:0000259" key="11">
    <source>
        <dbReference type="Pfam" id="PF02463"/>
    </source>
</evidence>
<comment type="similarity">
    <text evidence="2 9">Belongs to the RecN family.</text>
</comment>
<dbReference type="InterPro" id="IPR027417">
    <property type="entry name" value="P-loop_NTPase"/>
</dbReference>
<organism evidence="12 13">
    <name type="scientific">Bacteriovorax antarcticus</name>
    <dbReference type="NCBI Taxonomy" id="3088717"/>
    <lineage>
        <taxon>Bacteria</taxon>
        <taxon>Pseudomonadati</taxon>
        <taxon>Bdellovibrionota</taxon>
        <taxon>Bacteriovoracia</taxon>
        <taxon>Bacteriovoracales</taxon>
        <taxon>Bacteriovoracaceae</taxon>
        <taxon>Bacteriovorax</taxon>
    </lineage>
</organism>
<gene>
    <name evidence="12" type="ORF">SHI21_00705</name>
</gene>
<keyword evidence="7 9" id="KW-0234">DNA repair</keyword>
<dbReference type="PANTHER" id="PTHR11059">
    <property type="entry name" value="DNA REPAIR PROTEIN RECN"/>
    <property type="match status" value="1"/>
</dbReference>
<dbReference type="Proteomes" id="UP001302274">
    <property type="component" value="Unassembled WGS sequence"/>
</dbReference>
<evidence type="ECO:0000256" key="3">
    <source>
        <dbReference type="ARBA" id="ARBA00021315"/>
    </source>
</evidence>
<keyword evidence="4" id="KW-0547">Nucleotide-binding</keyword>
<evidence type="ECO:0000256" key="8">
    <source>
        <dbReference type="ARBA" id="ARBA00033408"/>
    </source>
</evidence>
<dbReference type="PIRSF" id="PIRSF003128">
    <property type="entry name" value="RecN"/>
    <property type="match status" value="1"/>
</dbReference>
<accession>A0ABU5VNT7</accession>
<dbReference type="RefSeq" id="WP_323574179.1">
    <property type="nucleotide sequence ID" value="NZ_JAYGJQ010000001.1"/>
</dbReference>
<feature type="coiled-coil region" evidence="10">
    <location>
        <begin position="346"/>
        <end position="392"/>
    </location>
</feature>